<comment type="caution">
    <text evidence="2">The sequence shown here is derived from an EMBL/GenBank/DDBJ whole genome shotgun (WGS) entry which is preliminary data.</text>
</comment>
<dbReference type="AlphaFoldDB" id="A0A9W6W1Q3"/>
<name>A0A9W6W1Q3_9ACTN</name>
<evidence type="ECO:0000256" key="1">
    <source>
        <dbReference type="SAM" id="Coils"/>
    </source>
</evidence>
<keyword evidence="3" id="KW-1185">Reference proteome</keyword>
<protein>
    <submittedName>
        <fullName evidence="2">Uncharacterized protein</fullName>
    </submittedName>
</protein>
<reference evidence="2" key="1">
    <citation type="submission" date="2023-03" db="EMBL/GenBank/DDBJ databases">
        <title>Actinorhabdospora filicis NBRC 111898.</title>
        <authorList>
            <person name="Ichikawa N."/>
            <person name="Sato H."/>
            <person name="Tonouchi N."/>
        </authorList>
    </citation>
    <scope>NUCLEOTIDE SEQUENCE</scope>
    <source>
        <strain evidence="2">NBRC 111898</strain>
    </source>
</reference>
<gene>
    <name evidence="2" type="ORF">Afil01_09540</name>
</gene>
<sequence>MLRKLLKRIDRRVDRAAEKAFRSGTEQAIADLRLRTARGVDELHDALAGLRAELEETRAEVAVLRDALTAREATG</sequence>
<feature type="coiled-coil region" evidence="1">
    <location>
        <begin position="40"/>
        <end position="67"/>
    </location>
</feature>
<dbReference type="RefSeq" id="WP_285661332.1">
    <property type="nucleotide sequence ID" value="NZ_BSTX01000001.1"/>
</dbReference>
<organism evidence="2 3">
    <name type="scientific">Actinorhabdospora filicis</name>
    <dbReference type="NCBI Taxonomy" id="1785913"/>
    <lineage>
        <taxon>Bacteria</taxon>
        <taxon>Bacillati</taxon>
        <taxon>Actinomycetota</taxon>
        <taxon>Actinomycetes</taxon>
        <taxon>Micromonosporales</taxon>
        <taxon>Micromonosporaceae</taxon>
        <taxon>Actinorhabdospora</taxon>
    </lineage>
</organism>
<accession>A0A9W6W1Q3</accession>
<dbReference type="EMBL" id="BSTX01000001">
    <property type="protein sequence ID" value="GLZ76147.1"/>
    <property type="molecule type" value="Genomic_DNA"/>
</dbReference>
<evidence type="ECO:0000313" key="3">
    <source>
        <dbReference type="Proteomes" id="UP001165079"/>
    </source>
</evidence>
<dbReference type="Proteomes" id="UP001165079">
    <property type="component" value="Unassembled WGS sequence"/>
</dbReference>
<evidence type="ECO:0000313" key="2">
    <source>
        <dbReference type="EMBL" id="GLZ76147.1"/>
    </source>
</evidence>
<keyword evidence="1" id="KW-0175">Coiled coil</keyword>
<proteinExistence type="predicted"/>